<dbReference type="InterPro" id="IPR051287">
    <property type="entry name" value="TCR_variable_region"/>
</dbReference>
<dbReference type="SMART" id="SM00409">
    <property type="entry name" value="IG"/>
    <property type="match status" value="1"/>
</dbReference>
<dbReference type="PROSITE" id="PS50835">
    <property type="entry name" value="IG_LIKE"/>
    <property type="match status" value="1"/>
</dbReference>
<evidence type="ECO:0000259" key="4">
    <source>
        <dbReference type="PROSITE" id="PS50835"/>
    </source>
</evidence>
<evidence type="ECO:0000313" key="6">
    <source>
        <dbReference type="Proteomes" id="UP000694523"/>
    </source>
</evidence>
<dbReference type="Ensembl" id="ENSNMLT00000025152.1">
    <property type="protein sequence ID" value="ENSNMLP00000022467.1"/>
    <property type="gene ID" value="ENSNMLG00000014512.1"/>
</dbReference>
<dbReference type="SUPFAM" id="SSF48726">
    <property type="entry name" value="Immunoglobulin"/>
    <property type="match status" value="1"/>
</dbReference>
<sequence>EERSLEDGVCPVYTALSSGEDTVTQPEGDASVFKGDTATINCTFQTTDSYPYLFWYKQEDGNRLDPSLILQTLTNPDSAVYYCALQPTVTGNTKTLNKTSAAKTTQYCTSSTRGDTLCEASD</sequence>
<dbReference type="Proteomes" id="UP000694523">
    <property type="component" value="Unplaced"/>
</dbReference>
<dbReference type="AlphaFoldDB" id="A0A8C6TJK9"/>
<reference evidence="5" key="1">
    <citation type="submission" date="2025-08" db="UniProtKB">
        <authorList>
            <consortium name="Ensembl"/>
        </authorList>
    </citation>
    <scope>IDENTIFICATION</scope>
</reference>
<keyword evidence="2" id="KW-1064">Adaptive immunity</keyword>
<keyword evidence="1" id="KW-0732">Signal</keyword>
<reference evidence="5" key="2">
    <citation type="submission" date="2025-09" db="UniProtKB">
        <authorList>
            <consortium name="Ensembl"/>
        </authorList>
    </citation>
    <scope>IDENTIFICATION</scope>
</reference>
<proteinExistence type="predicted"/>
<keyword evidence="6" id="KW-1185">Reference proteome</keyword>
<dbReference type="InterPro" id="IPR036179">
    <property type="entry name" value="Ig-like_dom_sf"/>
</dbReference>
<keyword evidence="3" id="KW-0393">Immunoglobulin domain</keyword>
<keyword evidence="2" id="KW-0391">Immunity</keyword>
<evidence type="ECO:0000256" key="2">
    <source>
        <dbReference type="ARBA" id="ARBA00023130"/>
    </source>
</evidence>
<evidence type="ECO:0000256" key="1">
    <source>
        <dbReference type="ARBA" id="ARBA00022729"/>
    </source>
</evidence>
<protein>
    <recommendedName>
        <fullName evidence="4">Ig-like domain-containing protein</fullName>
    </recommendedName>
</protein>
<dbReference type="InterPro" id="IPR007110">
    <property type="entry name" value="Ig-like_dom"/>
</dbReference>
<dbReference type="PANTHER" id="PTHR19367:SF18">
    <property type="entry name" value="T CELL RECEPTOR ALPHA VARIABLE 16"/>
    <property type="match status" value="1"/>
</dbReference>
<accession>A0A8C6TJK9</accession>
<organism evidence="5 6">
    <name type="scientific">Neogobius melanostomus</name>
    <name type="common">round goby</name>
    <dbReference type="NCBI Taxonomy" id="47308"/>
    <lineage>
        <taxon>Eukaryota</taxon>
        <taxon>Metazoa</taxon>
        <taxon>Chordata</taxon>
        <taxon>Craniata</taxon>
        <taxon>Vertebrata</taxon>
        <taxon>Euteleostomi</taxon>
        <taxon>Actinopterygii</taxon>
        <taxon>Neopterygii</taxon>
        <taxon>Teleostei</taxon>
        <taxon>Neoteleostei</taxon>
        <taxon>Acanthomorphata</taxon>
        <taxon>Gobiaria</taxon>
        <taxon>Gobiiformes</taxon>
        <taxon>Gobioidei</taxon>
        <taxon>Gobiidae</taxon>
        <taxon>Benthophilinae</taxon>
        <taxon>Neogobiini</taxon>
        <taxon>Neogobius</taxon>
    </lineage>
</organism>
<evidence type="ECO:0000313" key="5">
    <source>
        <dbReference type="Ensembl" id="ENSNMLP00000022467.1"/>
    </source>
</evidence>
<dbReference type="Gene3D" id="2.60.40.10">
    <property type="entry name" value="Immunoglobulins"/>
    <property type="match status" value="2"/>
</dbReference>
<name>A0A8C6TJK9_9GOBI</name>
<dbReference type="InterPro" id="IPR003599">
    <property type="entry name" value="Ig_sub"/>
</dbReference>
<evidence type="ECO:0000256" key="3">
    <source>
        <dbReference type="ARBA" id="ARBA00023319"/>
    </source>
</evidence>
<dbReference type="InterPro" id="IPR013783">
    <property type="entry name" value="Ig-like_fold"/>
</dbReference>
<dbReference type="GO" id="GO:0002250">
    <property type="term" value="P:adaptive immune response"/>
    <property type="evidence" value="ECO:0007669"/>
    <property type="project" value="UniProtKB-KW"/>
</dbReference>
<dbReference type="PANTHER" id="PTHR19367">
    <property type="entry name" value="T-CELL RECEPTOR ALPHA CHAIN V REGION"/>
    <property type="match status" value="1"/>
</dbReference>
<feature type="domain" description="Ig-like" evidence="4">
    <location>
        <begin position="11"/>
        <end position="97"/>
    </location>
</feature>